<name>A0A1I5LPN8_9BACT</name>
<keyword evidence="1" id="KW-0472">Membrane</keyword>
<keyword evidence="3" id="KW-1185">Reference proteome</keyword>
<dbReference type="RefSeq" id="WP_092910604.1">
    <property type="nucleotide sequence ID" value="NZ_FOXB01000003.1"/>
</dbReference>
<organism evidence="2 3">
    <name type="scientific">Hydrogenimonas thermophila</name>
    <dbReference type="NCBI Taxonomy" id="223786"/>
    <lineage>
        <taxon>Bacteria</taxon>
        <taxon>Pseudomonadati</taxon>
        <taxon>Campylobacterota</taxon>
        <taxon>Epsilonproteobacteria</taxon>
        <taxon>Campylobacterales</taxon>
        <taxon>Hydrogenimonadaceae</taxon>
        <taxon>Hydrogenimonas</taxon>
    </lineage>
</organism>
<proteinExistence type="predicted"/>
<evidence type="ECO:0000256" key="1">
    <source>
        <dbReference type="SAM" id="Phobius"/>
    </source>
</evidence>
<reference evidence="2 3" key="1">
    <citation type="submission" date="2016-10" db="EMBL/GenBank/DDBJ databases">
        <authorList>
            <person name="de Groot N.N."/>
        </authorList>
    </citation>
    <scope>NUCLEOTIDE SEQUENCE [LARGE SCALE GENOMIC DNA]</scope>
    <source>
        <strain evidence="2 3">EP1-55-1</strain>
    </source>
</reference>
<keyword evidence="1" id="KW-0812">Transmembrane</keyword>
<evidence type="ECO:0000313" key="3">
    <source>
        <dbReference type="Proteomes" id="UP000199227"/>
    </source>
</evidence>
<keyword evidence="1" id="KW-1133">Transmembrane helix</keyword>
<feature type="transmembrane region" description="Helical" evidence="1">
    <location>
        <begin position="7"/>
        <end position="26"/>
    </location>
</feature>
<dbReference type="STRING" id="223786.SAMN05216234_103118"/>
<dbReference type="EMBL" id="FOXB01000003">
    <property type="protein sequence ID" value="SFO99123.1"/>
    <property type="molecule type" value="Genomic_DNA"/>
</dbReference>
<dbReference type="AlphaFoldDB" id="A0A1I5LPN8"/>
<evidence type="ECO:0000313" key="2">
    <source>
        <dbReference type="EMBL" id="SFO99123.1"/>
    </source>
</evidence>
<protein>
    <submittedName>
        <fullName evidence="2">Uncharacterized protein</fullName>
    </submittedName>
</protein>
<accession>A0A1I5LPN8</accession>
<dbReference type="OrthoDB" id="9786534at2"/>
<gene>
    <name evidence="2" type="ORF">SAMN05216234_103118</name>
</gene>
<dbReference type="Proteomes" id="UP000199227">
    <property type="component" value="Unassembled WGS sequence"/>
</dbReference>
<dbReference type="InterPro" id="IPR046674">
    <property type="entry name" value="DUF6544"/>
</dbReference>
<dbReference type="Pfam" id="PF20181">
    <property type="entry name" value="DUF6544"/>
    <property type="match status" value="1"/>
</dbReference>
<sequence length="272" mass="30900">MISLIKKLLTVFIVLIILNVGFIWYGQANFEATIKSLGKAFVENNVTSSSVVQKLPVPIDQYIDKSNLSQNSYKALAIQFDGEYTPKPSKSMKMHTLALLRPTPDMLLGIRLDSNLIVTFNAIETYHKGQANMQMLLFGIVPTGDFNDEKFARSELARLLAYSVFNPALLKYENIKYEPLDATHTKATITDGKIDASVIFVSDRSGKIIEVQSNDRFRPIKKKLQKTAWKMKVISYDKFDGLNLPKEVEEMWVEDNKNIIYSKYSLTSAKRL</sequence>